<dbReference type="Pfam" id="PF03840">
    <property type="entry name" value="SecG"/>
    <property type="match status" value="1"/>
</dbReference>
<dbReference type="Proteomes" id="UP000480425">
    <property type="component" value="Unassembled WGS sequence"/>
</dbReference>
<dbReference type="AlphaFoldDB" id="A0A6G1U4L9"/>
<dbReference type="GO" id="GO:0005886">
    <property type="term" value="C:plasma membrane"/>
    <property type="evidence" value="ECO:0007669"/>
    <property type="project" value="UniProtKB-SubCell"/>
</dbReference>
<dbReference type="InterPro" id="IPR004692">
    <property type="entry name" value="SecG"/>
</dbReference>
<evidence type="ECO:0000256" key="4">
    <source>
        <dbReference type="ARBA" id="ARBA00022475"/>
    </source>
</evidence>
<evidence type="ECO:0000313" key="13">
    <source>
        <dbReference type="Proteomes" id="UP000480425"/>
    </source>
</evidence>
<evidence type="ECO:0000256" key="3">
    <source>
        <dbReference type="ARBA" id="ARBA00022448"/>
    </source>
</evidence>
<name>A0A6G1U4L9_9BACT</name>
<comment type="function">
    <text evidence="10">Involved in protein export. Participates in an early event of protein translocation.</text>
</comment>
<comment type="subcellular location">
    <subcellularLocation>
        <location evidence="1 10">Cell membrane</location>
        <topology evidence="1 10">Multi-pass membrane protein</topology>
    </subcellularLocation>
</comment>
<comment type="similarity">
    <text evidence="2 10">Belongs to the SecG family.</text>
</comment>
<dbReference type="RefSeq" id="WP_153125770.1">
    <property type="nucleotide sequence ID" value="NZ_CP152352.1"/>
</dbReference>
<dbReference type="PANTHER" id="PTHR34182">
    <property type="entry name" value="PROTEIN-EXPORT MEMBRANE PROTEIN SECG"/>
    <property type="match status" value="1"/>
</dbReference>
<dbReference type="GO" id="GO:0065002">
    <property type="term" value="P:intracellular protein transmembrane transport"/>
    <property type="evidence" value="ECO:0007669"/>
    <property type="project" value="TreeGrafter"/>
</dbReference>
<accession>A0A6G1U4L9</accession>
<evidence type="ECO:0000256" key="1">
    <source>
        <dbReference type="ARBA" id="ARBA00004651"/>
    </source>
</evidence>
<feature type="region of interest" description="Disordered" evidence="11">
    <location>
        <begin position="83"/>
        <end position="134"/>
    </location>
</feature>
<dbReference type="GO" id="GO:0043952">
    <property type="term" value="P:protein transport by the Sec complex"/>
    <property type="evidence" value="ECO:0007669"/>
    <property type="project" value="TreeGrafter"/>
</dbReference>
<evidence type="ECO:0000256" key="2">
    <source>
        <dbReference type="ARBA" id="ARBA00008445"/>
    </source>
</evidence>
<dbReference type="PRINTS" id="PR01651">
    <property type="entry name" value="SECGEXPORT"/>
</dbReference>
<organism evidence="12 13">
    <name type="scientific">Segatella copri</name>
    <dbReference type="NCBI Taxonomy" id="165179"/>
    <lineage>
        <taxon>Bacteria</taxon>
        <taxon>Pseudomonadati</taxon>
        <taxon>Bacteroidota</taxon>
        <taxon>Bacteroidia</taxon>
        <taxon>Bacteroidales</taxon>
        <taxon>Prevotellaceae</taxon>
        <taxon>Segatella</taxon>
    </lineage>
</organism>
<sequence length="134" mass="13454">MAYTLFVVLIVLVAIMMIFIVLIQESKGGGLASNFSSTNSIMGVRKTTDIIEKLTWGLAGAMVVISIVCAYVAPQAAGESSVMEGATQEQTALPAMPGASKDAAAGAQKAAPAANGAADAQKAATPTVPASPAK</sequence>
<evidence type="ECO:0000256" key="11">
    <source>
        <dbReference type="SAM" id="MobiDB-lite"/>
    </source>
</evidence>
<keyword evidence="3 10" id="KW-0813">Transport</keyword>
<evidence type="ECO:0000256" key="6">
    <source>
        <dbReference type="ARBA" id="ARBA00022927"/>
    </source>
</evidence>
<evidence type="ECO:0000256" key="5">
    <source>
        <dbReference type="ARBA" id="ARBA00022692"/>
    </source>
</evidence>
<evidence type="ECO:0000256" key="10">
    <source>
        <dbReference type="RuleBase" id="RU365087"/>
    </source>
</evidence>
<evidence type="ECO:0000256" key="9">
    <source>
        <dbReference type="ARBA" id="ARBA00023136"/>
    </source>
</evidence>
<protein>
    <recommendedName>
        <fullName evidence="10">Protein-export membrane protein SecG</fullName>
    </recommendedName>
</protein>
<reference evidence="12 13" key="1">
    <citation type="submission" date="2019-09" db="EMBL/GenBank/DDBJ databases">
        <title>Distinct polysaccharide growth profiles of human intestinal Prevotella copri isolates.</title>
        <authorList>
            <person name="Fehlner-Peach H."/>
            <person name="Magnabosco C."/>
            <person name="Raghavan V."/>
            <person name="Scher J.U."/>
            <person name="Tett A."/>
            <person name="Cox L.M."/>
            <person name="Gottsegen C."/>
            <person name="Watters A."/>
            <person name="Wiltshire- Gordon J.D."/>
            <person name="Segata N."/>
            <person name="Bonneau R."/>
            <person name="Littman D.R."/>
        </authorList>
    </citation>
    <scope>NUCLEOTIDE SEQUENCE [LARGE SCALE GENOMIC DNA]</scope>
    <source>
        <strain evidence="13">iA622</strain>
    </source>
</reference>
<keyword evidence="6 10" id="KW-0653">Protein transport</keyword>
<keyword evidence="7 10" id="KW-1133">Transmembrane helix</keyword>
<gene>
    <name evidence="12" type="primary">secG</name>
    <name evidence="12" type="ORF">F7D73_14330</name>
</gene>
<keyword evidence="8 10" id="KW-0811">Translocation</keyword>
<dbReference type="OrthoDB" id="1122493at2"/>
<evidence type="ECO:0000256" key="7">
    <source>
        <dbReference type="ARBA" id="ARBA00022989"/>
    </source>
</evidence>
<dbReference type="GO" id="GO:0015450">
    <property type="term" value="F:protein-transporting ATPase activity"/>
    <property type="evidence" value="ECO:0007669"/>
    <property type="project" value="UniProtKB-UniRule"/>
</dbReference>
<dbReference type="PANTHER" id="PTHR34182:SF1">
    <property type="entry name" value="PROTEIN-EXPORT MEMBRANE PROTEIN SECG"/>
    <property type="match status" value="1"/>
</dbReference>
<comment type="caution">
    <text evidence="12">The sequence shown here is derived from an EMBL/GenBank/DDBJ whole genome shotgun (WGS) entry which is preliminary data.</text>
</comment>
<feature type="transmembrane region" description="Helical" evidence="10">
    <location>
        <begin position="54"/>
        <end position="73"/>
    </location>
</feature>
<dbReference type="GO" id="GO:0009306">
    <property type="term" value="P:protein secretion"/>
    <property type="evidence" value="ECO:0007669"/>
    <property type="project" value="UniProtKB-UniRule"/>
</dbReference>
<evidence type="ECO:0000256" key="8">
    <source>
        <dbReference type="ARBA" id="ARBA00023010"/>
    </source>
</evidence>
<keyword evidence="5 10" id="KW-0812">Transmembrane</keyword>
<keyword evidence="4 10" id="KW-1003">Cell membrane</keyword>
<feature type="transmembrane region" description="Helical" evidence="10">
    <location>
        <begin position="6"/>
        <end position="23"/>
    </location>
</feature>
<dbReference type="NCBIfam" id="TIGR00810">
    <property type="entry name" value="secG"/>
    <property type="match status" value="1"/>
</dbReference>
<proteinExistence type="inferred from homology"/>
<keyword evidence="9 10" id="KW-0472">Membrane</keyword>
<feature type="compositionally biased region" description="Low complexity" evidence="11">
    <location>
        <begin position="94"/>
        <end position="124"/>
    </location>
</feature>
<evidence type="ECO:0000313" key="12">
    <source>
        <dbReference type="EMBL" id="MQN82095.1"/>
    </source>
</evidence>
<dbReference type="EMBL" id="VZCB01000099">
    <property type="protein sequence ID" value="MQN82095.1"/>
    <property type="molecule type" value="Genomic_DNA"/>
</dbReference>